<feature type="signal peptide" evidence="1">
    <location>
        <begin position="1"/>
        <end position="19"/>
    </location>
</feature>
<reference evidence="2 3" key="1">
    <citation type="submission" date="2024-01" db="EMBL/GenBank/DDBJ databases">
        <title>Genomic insights into the taxonomy and metabolism of the cyanobacterium Pannus brasiliensis CCIBt3594.</title>
        <authorList>
            <person name="Machado M."/>
            <person name="Botero N.B."/>
            <person name="Andreote A.P.D."/>
            <person name="Feitosa A.M.T."/>
            <person name="Popin R."/>
            <person name="Sivonen K."/>
            <person name="Fiore M.F."/>
        </authorList>
    </citation>
    <scope>NUCLEOTIDE SEQUENCE [LARGE SCALE GENOMIC DNA]</scope>
    <source>
        <strain evidence="2 3">CCIBt3594</strain>
    </source>
</reference>
<keyword evidence="3" id="KW-1185">Reference proteome</keyword>
<feature type="chain" id="PRO_5043331512" description="Secreted protein" evidence="1">
    <location>
        <begin position="20"/>
        <end position="192"/>
    </location>
</feature>
<sequence length="192" mass="18888">MVKYHYSVLVLPVVPSSVASLVAAASSVGFSGSRSPVAASLAAVRSVAALVPASCPVSVGCAAGVDAAARSLFPSARVFQAASFGVGRGSFAARSVACVRSLPPGGLWLSFPASPCPPGLSPSSSSSRCFAGFGAGSWSSLALALGLGLSCVVFLPPGVPSPGWGLVSVGGGWWVSSPPPVSPVQLSLFSVL</sequence>
<accession>A0AAW9QSV6</accession>
<dbReference type="Proteomes" id="UP001328733">
    <property type="component" value="Unassembled WGS sequence"/>
</dbReference>
<protein>
    <recommendedName>
        <fullName evidence="4">Secreted protein</fullName>
    </recommendedName>
</protein>
<organism evidence="2 3">
    <name type="scientific">Pannus brasiliensis CCIBt3594</name>
    <dbReference type="NCBI Taxonomy" id="1427578"/>
    <lineage>
        <taxon>Bacteria</taxon>
        <taxon>Bacillati</taxon>
        <taxon>Cyanobacteriota</taxon>
        <taxon>Cyanophyceae</taxon>
        <taxon>Oscillatoriophycideae</taxon>
        <taxon>Chroococcales</taxon>
        <taxon>Microcystaceae</taxon>
        <taxon>Pannus</taxon>
    </lineage>
</organism>
<proteinExistence type="predicted"/>
<dbReference type="AlphaFoldDB" id="A0AAW9QSV6"/>
<comment type="caution">
    <text evidence="2">The sequence shown here is derived from an EMBL/GenBank/DDBJ whole genome shotgun (WGS) entry which is preliminary data.</text>
</comment>
<evidence type="ECO:0000313" key="2">
    <source>
        <dbReference type="EMBL" id="MEG3440158.1"/>
    </source>
</evidence>
<dbReference type="RefSeq" id="WP_332867628.1">
    <property type="nucleotide sequence ID" value="NZ_JBAFSM010000078.1"/>
</dbReference>
<evidence type="ECO:0000256" key="1">
    <source>
        <dbReference type="SAM" id="SignalP"/>
    </source>
</evidence>
<gene>
    <name evidence="2" type="ORF">V0288_23715</name>
</gene>
<keyword evidence="1" id="KW-0732">Signal</keyword>
<evidence type="ECO:0008006" key="4">
    <source>
        <dbReference type="Google" id="ProtNLM"/>
    </source>
</evidence>
<evidence type="ECO:0000313" key="3">
    <source>
        <dbReference type="Proteomes" id="UP001328733"/>
    </source>
</evidence>
<dbReference type="EMBL" id="JBAFSM010000078">
    <property type="protein sequence ID" value="MEG3440158.1"/>
    <property type="molecule type" value="Genomic_DNA"/>
</dbReference>
<name>A0AAW9QSV6_9CHRO</name>